<sequence length="109" mass="11789">MSTRQCCLSLTRRSIASYILNGSPFSLSSILDGNWCSVTRRSSQDRGDTSVTVNFCLKLIAGRRHGTLSATSVTGIKKSNVLCFSLAFPACQSVGNPPNVRGKCTRNKE</sequence>
<dbReference type="Proteomes" id="UP000294933">
    <property type="component" value="Unassembled WGS sequence"/>
</dbReference>
<keyword evidence="2" id="KW-1185">Reference proteome</keyword>
<proteinExistence type="predicted"/>
<gene>
    <name evidence="1" type="ORF">BD410DRAFT_438718</name>
</gene>
<organism evidence="1 2">
    <name type="scientific">Rickenella mellea</name>
    <dbReference type="NCBI Taxonomy" id="50990"/>
    <lineage>
        <taxon>Eukaryota</taxon>
        <taxon>Fungi</taxon>
        <taxon>Dikarya</taxon>
        <taxon>Basidiomycota</taxon>
        <taxon>Agaricomycotina</taxon>
        <taxon>Agaricomycetes</taxon>
        <taxon>Hymenochaetales</taxon>
        <taxon>Rickenellaceae</taxon>
        <taxon>Rickenella</taxon>
    </lineage>
</organism>
<evidence type="ECO:0000313" key="2">
    <source>
        <dbReference type="Proteomes" id="UP000294933"/>
    </source>
</evidence>
<dbReference type="EMBL" id="ML170571">
    <property type="protein sequence ID" value="TDL13515.1"/>
    <property type="molecule type" value="Genomic_DNA"/>
</dbReference>
<dbReference type="VEuPathDB" id="FungiDB:BD410DRAFT_438718"/>
<name>A0A4Y7PE14_9AGAM</name>
<protein>
    <submittedName>
        <fullName evidence="1">Uncharacterized protein</fullName>
    </submittedName>
</protein>
<reference evidence="1 2" key="1">
    <citation type="submission" date="2018-06" db="EMBL/GenBank/DDBJ databases">
        <title>A transcriptomic atlas of mushroom development highlights an independent origin of complex multicellularity.</title>
        <authorList>
            <consortium name="DOE Joint Genome Institute"/>
            <person name="Krizsan K."/>
            <person name="Almasi E."/>
            <person name="Merenyi Z."/>
            <person name="Sahu N."/>
            <person name="Viragh M."/>
            <person name="Koszo T."/>
            <person name="Mondo S."/>
            <person name="Kiss B."/>
            <person name="Balint B."/>
            <person name="Kues U."/>
            <person name="Barry K."/>
            <person name="Hegedus J.C."/>
            <person name="Henrissat B."/>
            <person name="Johnson J."/>
            <person name="Lipzen A."/>
            <person name="Ohm R."/>
            <person name="Nagy I."/>
            <person name="Pangilinan J."/>
            <person name="Yan J."/>
            <person name="Xiong Y."/>
            <person name="Grigoriev I.V."/>
            <person name="Hibbett D.S."/>
            <person name="Nagy L.G."/>
        </authorList>
    </citation>
    <scope>NUCLEOTIDE SEQUENCE [LARGE SCALE GENOMIC DNA]</scope>
    <source>
        <strain evidence="1 2">SZMC22713</strain>
    </source>
</reference>
<dbReference type="AlphaFoldDB" id="A0A4Y7PE14"/>
<evidence type="ECO:0000313" key="1">
    <source>
        <dbReference type="EMBL" id="TDL13515.1"/>
    </source>
</evidence>
<accession>A0A4Y7PE14</accession>